<reference evidence="3" key="2">
    <citation type="journal article" date="2021" name="PeerJ">
        <title>Extensive microbial diversity within the chicken gut microbiome revealed by metagenomics and culture.</title>
        <authorList>
            <person name="Gilroy R."/>
            <person name="Ravi A."/>
            <person name="Getino M."/>
            <person name="Pursley I."/>
            <person name="Horton D.L."/>
            <person name="Alikhan N.F."/>
            <person name="Baker D."/>
            <person name="Gharbi K."/>
            <person name="Hall N."/>
            <person name="Watson M."/>
            <person name="Adriaenssens E.M."/>
            <person name="Foster-Nyarko E."/>
            <person name="Jarju S."/>
            <person name="Secka A."/>
            <person name="Antonio M."/>
            <person name="Oren A."/>
            <person name="Chaudhuri R.R."/>
            <person name="La Ragione R."/>
            <person name="Hildebrand F."/>
            <person name="Pallen M.J."/>
        </authorList>
    </citation>
    <scope>NUCLEOTIDE SEQUENCE</scope>
    <source>
        <strain evidence="3">ChiSjej4B22-8148</strain>
    </source>
</reference>
<protein>
    <submittedName>
        <fullName evidence="3">Class B sortase</fullName>
    </submittedName>
</protein>
<dbReference type="SUPFAM" id="SSF63817">
    <property type="entry name" value="Sortase"/>
    <property type="match status" value="1"/>
</dbReference>
<evidence type="ECO:0000256" key="2">
    <source>
        <dbReference type="SAM" id="Phobius"/>
    </source>
</evidence>
<feature type="transmembrane region" description="Helical" evidence="2">
    <location>
        <begin position="65"/>
        <end position="86"/>
    </location>
</feature>
<dbReference type="InterPro" id="IPR009835">
    <property type="entry name" value="SrtB"/>
</dbReference>
<keyword evidence="2" id="KW-1133">Transmembrane helix</keyword>
<sequence length="236" mass="27110">MERRDRERSGRERRRKEYYDQNQYYDPNRYYSQEPRRGTDGPYRQESPGGRRPGKEKRKTTFGDVVRILLMLAALAVFCFSGYQLYGFYREYKAGTDEYSSLANDYTGENETEDLAALEEADDQAQSVAGRELVTVVENGQEVSLPVMNNPINFAELSSVNSDIVGWIRIRALDISYPVVQTEDNDYYLHTTFEGASNIAGCIFMNCYNKPDFTDQNTIIYGHNMRNGSMFGTLSD</sequence>
<name>A0A9D1AAD6_9FIRM</name>
<dbReference type="Proteomes" id="UP000886757">
    <property type="component" value="Unassembled WGS sequence"/>
</dbReference>
<dbReference type="EMBL" id="DVGK01000024">
    <property type="protein sequence ID" value="HIR12602.1"/>
    <property type="molecule type" value="Genomic_DNA"/>
</dbReference>
<dbReference type="Gene3D" id="2.40.260.10">
    <property type="entry name" value="Sortase"/>
    <property type="match status" value="1"/>
</dbReference>
<keyword evidence="2" id="KW-0812">Transmembrane</keyword>
<feature type="non-terminal residue" evidence="3">
    <location>
        <position position="236"/>
    </location>
</feature>
<accession>A0A9D1AAD6</accession>
<organism evidence="3 4">
    <name type="scientific">Candidatus Choladousia intestinavium</name>
    <dbReference type="NCBI Taxonomy" id="2840727"/>
    <lineage>
        <taxon>Bacteria</taxon>
        <taxon>Bacillati</taxon>
        <taxon>Bacillota</taxon>
        <taxon>Clostridia</taxon>
        <taxon>Lachnospirales</taxon>
        <taxon>Lachnospiraceae</taxon>
        <taxon>Lachnospiraceae incertae sedis</taxon>
        <taxon>Candidatus Choladousia</taxon>
    </lineage>
</organism>
<keyword evidence="2" id="KW-0472">Membrane</keyword>
<reference evidence="3" key="1">
    <citation type="submission" date="2020-10" db="EMBL/GenBank/DDBJ databases">
        <authorList>
            <person name="Gilroy R."/>
        </authorList>
    </citation>
    <scope>NUCLEOTIDE SEQUENCE</scope>
    <source>
        <strain evidence="3">ChiSjej4B22-8148</strain>
    </source>
</reference>
<comment type="caution">
    <text evidence="3">The sequence shown here is derived from an EMBL/GenBank/DDBJ whole genome shotgun (WGS) entry which is preliminary data.</text>
</comment>
<dbReference type="CDD" id="cd05826">
    <property type="entry name" value="Sortase_B"/>
    <property type="match status" value="1"/>
</dbReference>
<evidence type="ECO:0000313" key="4">
    <source>
        <dbReference type="Proteomes" id="UP000886757"/>
    </source>
</evidence>
<feature type="region of interest" description="Disordered" evidence="1">
    <location>
        <begin position="1"/>
        <end position="58"/>
    </location>
</feature>
<evidence type="ECO:0000256" key="1">
    <source>
        <dbReference type="SAM" id="MobiDB-lite"/>
    </source>
</evidence>
<feature type="compositionally biased region" description="Basic and acidic residues" evidence="1">
    <location>
        <begin position="1"/>
        <end position="19"/>
    </location>
</feature>
<proteinExistence type="predicted"/>
<dbReference type="InterPro" id="IPR023365">
    <property type="entry name" value="Sortase_dom-sf"/>
</dbReference>
<gene>
    <name evidence="3" type="ORF">IAB31_01610</name>
</gene>
<dbReference type="AlphaFoldDB" id="A0A9D1AAD6"/>
<evidence type="ECO:0000313" key="3">
    <source>
        <dbReference type="EMBL" id="HIR12602.1"/>
    </source>
</evidence>